<dbReference type="Proteomes" id="UP000076881">
    <property type="component" value="Unassembled WGS sequence"/>
</dbReference>
<dbReference type="AlphaFoldDB" id="A0A162KG83"/>
<reference evidence="2 3" key="1">
    <citation type="journal article" date="2016" name="Genome Biol. Evol.">
        <title>Divergent and convergent evolution of fungal pathogenicity.</title>
        <authorList>
            <person name="Shang Y."/>
            <person name="Xiao G."/>
            <person name="Zheng P."/>
            <person name="Cen K."/>
            <person name="Zhan S."/>
            <person name="Wang C."/>
        </authorList>
    </citation>
    <scope>NUCLEOTIDE SEQUENCE [LARGE SCALE GENOMIC DNA]</scope>
    <source>
        <strain evidence="2 3">RCEF 1005</strain>
    </source>
</reference>
<sequence length="155" mass="16364">MTSPPPASSLGMHLHPSSPRLHPDDPPLGAAESSSGPDPSIPSFWCSTLALSSLPSSSSPPECGRDDGIAAWRETTPLARLLAHHRRPEDAQEESAQAPAGAQNTSATSAREPTRRAAVDQGASLERRGENGGQQEQRSDEKGRRAGDRTGTARR</sequence>
<comment type="caution">
    <text evidence="2">The sequence shown here is derived from an EMBL/GenBank/DDBJ whole genome shotgun (WGS) entry which is preliminary data.</text>
</comment>
<keyword evidence="3" id="KW-1185">Reference proteome</keyword>
<evidence type="ECO:0000313" key="2">
    <source>
        <dbReference type="EMBL" id="OAA82032.1"/>
    </source>
</evidence>
<organism evidence="2 3">
    <name type="scientific">Akanthomyces lecanii RCEF 1005</name>
    <dbReference type="NCBI Taxonomy" id="1081108"/>
    <lineage>
        <taxon>Eukaryota</taxon>
        <taxon>Fungi</taxon>
        <taxon>Dikarya</taxon>
        <taxon>Ascomycota</taxon>
        <taxon>Pezizomycotina</taxon>
        <taxon>Sordariomycetes</taxon>
        <taxon>Hypocreomycetidae</taxon>
        <taxon>Hypocreales</taxon>
        <taxon>Cordycipitaceae</taxon>
        <taxon>Akanthomyces</taxon>
        <taxon>Cordyceps confragosa</taxon>
    </lineage>
</organism>
<protein>
    <submittedName>
        <fullName evidence="2">Uncharacterized protein</fullName>
    </submittedName>
</protein>
<feature type="compositionally biased region" description="Basic and acidic residues" evidence="1">
    <location>
        <begin position="137"/>
        <end position="148"/>
    </location>
</feature>
<proteinExistence type="predicted"/>
<gene>
    <name evidence="2" type="ORF">LEL_01577</name>
</gene>
<feature type="compositionally biased region" description="Low complexity" evidence="1">
    <location>
        <begin position="47"/>
        <end position="61"/>
    </location>
</feature>
<name>A0A162KG83_CORDF</name>
<feature type="compositionally biased region" description="Polar residues" evidence="1">
    <location>
        <begin position="102"/>
        <end position="111"/>
    </location>
</feature>
<evidence type="ECO:0000256" key="1">
    <source>
        <dbReference type="SAM" id="MobiDB-lite"/>
    </source>
</evidence>
<dbReference type="EMBL" id="AZHF01000001">
    <property type="protein sequence ID" value="OAA82032.1"/>
    <property type="molecule type" value="Genomic_DNA"/>
</dbReference>
<evidence type="ECO:0000313" key="3">
    <source>
        <dbReference type="Proteomes" id="UP000076881"/>
    </source>
</evidence>
<accession>A0A162KG83</accession>
<feature type="region of interest" description="Disordered" evidence="1">
    <location>
        <begin position="1"/>
        <end position="155"/>
    </location>
</feature>